<name>A0A815GTA1_9BILA</name>
<feature type="region of interest" description="Disordered" evidence="1">
    <location>
        <begin position="1238"/>
        <end position="1326"/>
    </location>
</feature>
<reference evidence="2" key="1">
    <citation type="submission" date="2021-02" db="EMBL/GenBank/DDBJ databases">
        <authorList>
            <person name="Nowell W R."/>
        </authorList>
    </citation>
    <scope>NUCLEOTIDE SEQUENCE</scope>
</reference>
<accession>A0A815GTA1</accession>
<evidence type="ECO:0000313" key="2">
    <source>
        <dbReference type="EMBL" id="CAF1342484.1"/>
    </source>
</evidence>
<evidence type="ECO:0000256" key="1">
    <source>
        <dbReference type="SAM" id="MobiDB-lite"/>
    </source>
</evidence>
<dbReference type="InterPro" id="IPR016024">
    <property type="entry name" value="ARM-type_fold"/>
</dbReference>
<dbReference type="Proteomes" id="UP000663855">
    <property type="component" value="Unassembled WGS sequence"/>
</dbReference>
<dbReference type="GO" id="GO:0005634">
    <property type="term" value="C:nucleus"/>
    <property type="evidence" value="ECO:0007669"/>
    <property type="project" value="TreeGrafter"/>
</dbReference>
<evidence type="ECO:0000313" key="3">
    <source>
        <dbReference type="Proteomes" id="UP000663855"/>
    </source>
</evidence>
<dbReference type="SUPFAM" id="SSF48371">
    <property type="entry name" value="ARM repeat"/>
    <property type="match status" value="2"/>
</dbReference>
<dbReference type="GO" id="GO:0140445">
    <property type="term" value="C:chromosome, telomeric repeat region"/>
    <property type="evidence" value="ECO:0007669"/>
    <property type="project" value="TreeGrafter"/>
</dbReference>
<sequence>MSTSSMIELRKTRSTTTTATPHLVNGITDESNILHGLRSNLHCSIEFINIYNQCYHLASLRSSLFEILCNILSNSVDVDAKILKHILESLLTNHDSLLVELTGLQFKQDILPFIKRILSATEEDDNDVLLLSLKFLIKLIDNYSTLLSSTLAEWLASILHFVVTRITSSSYVIFGDLIIDLLTKIVKNFTPLPKEIVDVLGRSPSSIISTQFLSELKSWVKHVDDIRLALFAIHLWEPLAALLSRLLTRGHTKGNEMLAVMQDAFVVANYSIRGAAFSSWSSFMSHIYRSDLNLHNDDVHQQQLYNRLLKLFLTPFLPDYTSKSKSASIAKCHAWLILVSTYPKHIDDVLLPFLSFAFGYHISSKIVSTPTTWWPECRKMGAQCLHDILTDNATGESVVIKTAGDQILHYLFDIIEDELLEYTANEEKSLGLLCWHAYLNHLTRIFTTSNNSTGNNQREQIDTCILTHIFTTNNSMDDNRREQINTGLLTRIEQLWIDSRISTRFLLKLFDTFEQTSFPLAMETVLPGDQILHYLFDIIEDELLEYTANEEKSLGLLCWNAYLNHLTRIFTTSNNSTGNNQREQIDTCILTHIFTTNNSMDDNRREQINTGLLTRIEQLWIDSRISTRFLLKLFDTFEQTSFPLAMETVLRESSIRTKTLSATQDNPLENKSSSNRTSLSDQYLQMMLEHTVRFTNVDDDQKIEETYLHILSYLIDTLSKTSDDNFCHQTCSLLQKCSIELPLQPLNIPTLFWHIWLRCSTHLISILNRTRSMELDTQRQETTIELLIRPFEFGDSHRLDYSYTLLWTQLFKAICRVALLDGKQLIEIYVELSRHTSVFQQSINNQQCQRLFGFLLTIVKSLLKYFNDIDLSTIPKRSLSSIIQCYTQMSIIINSILQRLLSHDENSSQWLSVCCCLLKSTRISSNEQLKSIVLTYARDVVVDLFSLCKTCSQFETILTNLTELQSFLTAYEQVSSTTTTTLGSSPLSINKQPQSDNVLFNRIISTLNTVFESTNSSTLLQLIYPILIIAFQHSKAIVRNKTRKCWNETFGRLSFIVYPNELRACLRDLKDKEHLLLPCFLADHDNSHTASSEILPNSTDESQFSQQVDIVTPLINPPRPSSSERIHSPCLQPIHSTNTDQTEPIFVSITNNINHDSQSQSPVVISKRMASTSTCLTEKQKEKLRTRHAMPLLCDDTSNAQSSSCTFDTPTIESMMATYQLRNSTNGNKQTTNIHSTSLFNQSSSNSSPSVESPSQDNNTTVESASSPTIMESENSSTQLSTDNNDDDIPEESLIVKKLRRSRRQSTSARKSLTNRTKLKAMNSTSNELLTTIPSVANSPTISSNIEIITTRPIKSILKRLSPTKPRQDHIRHVAFHDQVRVLLFASPARRDVNAQQQKKKSPNKDELKNLSTIATRRSSLMNNNEQVFQNNNKTRSSKLFNFADDSKPEASVKVNKIEELPRPKPAEPIYPTLLDCDKPLDSLIHVVYGGVCPTNAINYFRSIKLNTVGDIARSTAAQIEVYPLPPPKLANILKALSLYQERLINSPSLSPIVGTNGEPLTPIASTSEEPIAISDGTFTKEASSLPTVVPTLIEDPHNSLYDVDTLIDSLDYEQLYLTNHNNDIDDEIEPPAVPPPPPSTSRVDFIQRRRRIALVNRDEEISPQKRRLSIANKDEEENLDSQELDEQISPKKQTIFHRTIGERLQKAADLFKENGHLQFDEDYIELVRQLFNNSSLTHLERLHLKSLFLDN</sequence>
<feature type="region of interest" description="Disordered" evidence="1">
    <location>
        <begin position="1624"/>
        <end position="1643"/>
    </location>
</feature>
<evidence type="ECO:0008006" key="4">
    <source>
        <dbReference type="Google" id="ProtNLM"/>
    </source>
</evidence>
<feature type="compositionally biased region" description="Polar residues" evidence="1">
    <location>
        <begin position="1305"/>
        <end position="1326"/>
    </location>
</feature>
<dbReference type="PANTHER" id="PTHR22928">
    <property type="entry name" value="TELOMERE-ASSOCIATED PROTEIN RIF1"/>
    <property type="match status" value="1"/>
</dbReference>
<proteinExistence type="predicted"/>
<comment type="caution">
    <text evidence="2">The sequence shown here is derived from an EMBL/GenBank/DDBJ whole genome shotgun (WGS) entry which is preliminary data.</text>
</comment>
<protein>
    <recommendedName>
        <fullName evidence="4">Telomere-associated protein RIF1</fullName>
    </recommendedName>
</protein>
<dbReference type="EMBL" id="CAJNOV010008898">
    <property type="protein sequence ID" value="CAF1342484.1"/>
    <property type="molecule type" value="Genomic_DNA"/>
</dbReference>
<dbReference type="PANTHER" id="PTHR22928:SF3">
    <property type="entry name" value="TELOMERE-ASSOCIATED PROTEIN RIF1"/>
    <property type="match status" value="1"/>
</dbReference>
<feature type="compositionally biased region" description="Polar residues" evidence="1">
    <location>
        <begin position="1256"/>
        <end position="1283"/>
    </location>
</feature>
<dbReference type="GO" id="GO:0000723">
    <property type="term" value="P:telomere maintenance"/>
    <property type="evidence" value="ECO:0007669"/>
    <property type="project" value="TreeGrafter"/>
</dbReference>
<organism evidence="2 3">
    <name type="scientific">Rotaria magnacalcarata</name>
    <dbReference type="NCBI Taxonomy" id="392030"/>
    <lineage>
        <taxon>Eukaryota</taxon>
        <taxon>Metazoa</taxon>
        <taxon>Spiralia</taxon>
        <taxon>Gnathifera</taxon>
        <taxon>Rotifera</taxon>
        <taxon>Eurotatoria</taxon>
        <taxon>Bdelloidea</taxon>
        <taxon>Philodinida</taxon>
        <taxon>Philodinidae</taxon>
        <taxon>Rotaria</taxon>
    </lineage>
</organism>
<feature type="compositionally biased region" description="Low complexity" evidence="1">
    <location>
        <begin position="1238"/>
        <end position="1255"/>
    </location>
</feature>
<gene>
    <name evidence="2" type="ORF">CJN711_LOCUS18999</name>
</gene>